<gene>
    <name evidence="2" type="ORF">DERYTH_LOCUS16241</name>
</gene>
<name>A0A9N9NJJ7_9GLOM</name>
<dbReference type="EMBL" id="CAJVPY010013960">
    <property type="protein sequence ID" value="CAG8743778.1"/>
    <property type="molecule type" value="Genomic_DNA"/>
</dbReference>
<protein>
    <submittedName>
        <fullName evidence="2">14323_t:CDS:1</fullName>
    </submittedName>
</protein>
<reference evidence="2" key="1">
    <citation type="submission" date="2021-06" db="EMBL/GenBank/DDBJ databases">
        <authorList>
            <person name="Kallberg Y."/>
            <person name="Tangrot J."/>
            <person name="Rosling A."/>
        </authorList>
    </citation>
    <scope>NUCLEOTIDE SEQUENCE</scope>
    <source>
        <strain evidence="2">MA453B</strain>
    </source>
</reference>
<proteinExistence type="predicted"/>
<dbReference type="Proteomes" id="UP000789405">
    <property type="component" value="Unassembled WGS sequence"/>
</dbReference>
<evidence type="ECO:0000313" key="3">
    <source>
        <dbReference type="Proteomes" id="UP000789405"/>
    </source>
</evidence>
<comment type="caution">
    <text evidence="2">The sequence shown here is derived from an EMBL/GenBank/DDBJ whole genome shotgun (WGS) entry which is preliminary data.</text>
</comment>
<organism evidence="2 3">
    <name type="scientific">Dentiscutata erythropus</name>
    <dbReference type="NCBI Taxonomy" id="1348616"/>
    <lineage>
        <taxon>Eukaryota</taxon>
        <taxon>Fungi</taxon>
        <taxon>Fungi incertae sedis</taxon>
        <taxon>Mucoromycota</taxon>
        <taxon>Glomeromycotina</taxon>
        <taxon>Glomeromycetes</taxon>
        <taxon>Diversisporales</taxon>
        <taxon>Gigasporaceae</taxon>
        <taxon>Dentiscutata</taxon>
    </lineage>
</organism>
<feature type="compositionally biased region" description="Polar residues" evidence="1">
    <location>
        <begin position="91"/>
        <end position="103"/>
    </location>
</feature>
<feature type="region of interest" description="Disordered" evidence="1">
    <location>
        <begin position="89"/>
        <end position="111"/>
    </location>
</feature>
<dbReference type="AlphaFoldDB" id="A0A9N9NJJ7"/>
<keyword evidence="3" id="KW-1185">Reference proteome</keyword>
<evidence type="ECO:0000313" key="2">
    <source>
        <dbReference type="EMBL" id="CAG8743778.1"/>
    </source>
</evidence>
<sequence>MFFDNLNIGGSTNKTADLIRAAVDLIDDLWKKSHPVLKRTSIGIQIKFSNLVEEISDDKHMELEEKMVMMGIMAIQFWCIANIKTIEGLPSHNSANEPTTTSTSDREENEKKNALKENLLLLHLKKNKKHKSTSSNIKLLIEEDGSTQIKTPRSRTKAVIAQIMSSRSTMNTSQLSGDKRKSTILTALWKKQPKVSEES</sequence>
<accession>A0A9N9NJJ7</accession>
<dbReference type="OrthoDB" id="2489317at2759"/>
<evidence type="ECO:0000256" key="1">
    <source>
        <dbReference type="SAM" id="MobiDB-lite"/>
    </source>
</evidence>